<dbReference type="InterPro" id="IPR029044">
    <property type="entry name" value="Nucleotide-diphossugar_trans"/>
</dbReference>
<reference evidence="1 2" key="1">
    <citation type="journal article" date="2022" name="Front. Microbiol.">
        <title>Male-killing mechanisms vary between Spiroplasma species.</title>
        <authorList>
            <person name="Arai H."/>
            <person name="Inoue M."/>
            <person name="Kageyama D."/>
        </authorList>
    </citation>
    <scope>NUCLEOTIDE SEQUENCE [LARGE SCALE GENOMIC DNA]</scope>
    <source>
        <strain evidence="2">sHm</strain>
    </source>
</reference>
<accession>A0ABM8BRJ4</accession>
<evidence type="ECO:0008006" key="3">
    <source>
        <dbReference type="Google" id="ProtNLM"/>
    </source>
</evidence>
<evidence type="ECO:0000313" key="2">
    <source>
        <dbReference type="Proteomes" id="UP001163387"/>
    </source>
</evidence>
<protein>
    <recommendedName>
        <fullName evidence="3">Glycosyltransferase</fullName>
    </recommendedName>
</protein>
<dbReference type="Pfam" id="PF04488">
    <property type="entry name" value="Gly_transf_sug"/>
    <property type="match status" value="1"/>
</dbReference>
<sequence length="191" mass="22536">MQDIAVQFEKHCWIHSVSLFPPQVHVGRSPLNNIKIISLKEIENLENNDVVIFEQIFKNNRLAIKEKLKSASDFIRIVILNEYGGIYLDGDVELKRSLPRFLYACYGILLNIKIKKNDNYKLYFDTDFYDVIVVTKHSKIISKVINELREELDQKNNPTYDVGELVKIQKIVNYIIENNFKEEEKRNIIWC</sequence>
<dbReference type="SUPFAM" id="SSF53448">
    <property type="entry name" value="Nucleotide-diphospho-sugar transferases"/>
    <property type="match status" value="1"/>
</dbReference>
<dbReference type="Proteomes" id="UP001163387">
    <property type="component" value="Chromosome"/>
</dbReference>
<dbReference type="Gene3D" id="3.90.550.20">
    <property type="match status" value="1"/>
</dbReference>
<dbReference type="InterPro" id="IPR007577">
    <property type="entry name" value="GlycoTrfase_DXD_sugar-bd_CS"/>
</dbReference>
<gene>
    <name evidence="1" type="ORF">SHM_01180</name>
</gene>
<organism evidence="1 2">
    <name type="scientific">Spiroplasma ixodetis</name>
    <dbReference type="NCBI Taxonomy" id="2141"/>
    <lineage>
        <taxon>Bacteria</taxon>
        <taxon>Bacillati</taxon>
        <taxon>Mycoplasmatota</taxon>
        <taxon>Mollicutes</taxon>
        <taxon>Entomoplasmatales</taxon>
        <taxon>Spiroplasmataceae</taxon>
        <taxon>Spiroplasma</taxon>
    </lineage>
</organism>
<proteinExistence type="predicted"/>
<name>A0ABM8BRJ4_9MOLU</name>
<evidence type="ECO:0000313" key="1">
    <source>
        <dbReference type="EMBL" id="BDT02472.1"/>
    </source>
</evidence>
<dbReference type="EMBL" id="AP026933">
    <property type="protein sequence ID" value="BDT02472.1"/>
    <property type="molecule type" value="Genomic_DNA"/>
</dbReference>
<keyword evidence="2" id="KW-1185">Reference proteome</keyword>